<name>A0ABX1YR39_9BACL</name>
<sequence length="145" mass="16826">MSSYIIKIIPLHENTVPSDKDRSAITNQLRTITSNKKISEHLHEEVSFIDSGSNFDGIRCNQCLRELEMDWWAEQMNICSTNHFKELSIITPCCSSAVSLNELQYICPMGFARYVIEMINPEKDEVIEIEQLIAKNNYRLIRAHY</sequence>
<proteinExistence type="predicted"/>
<protein>
    <submittedName>
        <fullName evidence="1">Uncharacterized protein</fullName>
    </submittedName>
</protein>
<dbReference type="EMBL" id="WHOB01000069">
    <property type="protein sequence ID" value="NOU82205.1"/>
    <property type="molecule type" value="Genomic_DNA"/>
</dbReference>
<reference evidence="1 2" key="1">
    <citation type="submission" date="2019-10" db="EMBL/GenBank/DDBJ databases">
        <title>Description of Paenibacillus terricola sp. nov.</title>
        <authorList>
            <person name="Carlier A."/>
            <person name="Qi S."/>
        </authorList>
    </citation>
    <scope>NUCLEOTIDE SEQUENCE [LARGE SCALE GENOMIC DNA]</scope>
    <source>
        <strain evidence="1 2">LMG 31459</strain>
    </source>
</reference>
<gene>
    <name evidence="1" type="ORF">GC101_25395</name>
</gene>
<accession>A0ABX1YR39</accession>
<dbReference type="Proteomes" id="UP000596857">
    <property type="component" value="Unassembled WGS sequence"/>
</dbReference>
<comment type="caution">
    <text evidence="1">The sequence shown here is derived from an EMBL/GenBank/DDBJ whole genome shotgun (WGS) entry which is preliminary data.</text>
</comment>
<evidence type="ECO:0000313" key="2">
    <source>
        <dbReference type="Proteomes" id="UP000596857"/>
    </source>
</evidence>
<organism evidence="1 2">
    <name type="scientific">Paenibacillus phytohabitans</name>
    <dbReference type="NCBI Taxonomy" id="2654978"/>
    <lineage>
        <taxon>Bacteria</taxon>
        <taxon>Bacillati</taxon>
        <taxon>Bacillota</taxon>
        <taxon>Bacilli</taxon>
        <taxon>Bacillales</taxon>
        <taxon>Paenibacillaceae</taxon>
        <taxon>Paenibacillus</taxon>
    </lineage>
</organism>
<keyword evidence="2" id="KW-1185">Reference proteome</keyword>
<dbReference type="RefSeq" id="WP_171719550.1">
    <property type="nucleotide sequence ID" value="NZ_WHOB01000069.1"/>
</dbReference>
<evidence type="ECO:0000313" key="1">
    <source>
        <dbReference type="EMBL" id="NOU82205.1"/>
    </source>
</evidence>